<protein>
    <recommendedName>
        <fullName evidence="5">YmiA family membrane protein</fullName>
    </recommendedName>
</protein>
<feature type="compositionally biased region" description="Basic and acidic residues" evidence="1">
    <location>
        <begin position="1"/>
        <end position="20"/>
    </location>
</feature>
<accession>A0ABW0KES5</accession>
<organism evidence="3 4">
    <name type="scientific">Paenibacillus aestuarii</name>
    <dbReference type="NCBI Taxonomy" id="516965"/>
    <lineage>
        <taxon>Bacteria</taxon>
        <taxon>Bacillati</taxon>
        <taxon>Bacillota</taxon>
        <taxon>Bacilli</taxon>
        <taxon>Bacillales</taxon>
        <taxon>Paenibacillaceae</taxon>
        <taxon>Paenibacillus</taxon>
    </lineage>
</organism>
<reference evidence="4" key="1">
    <citation type="journal article" date="2019" name="Int. J. Syst. Evol. Microbiol.">
        <title>The Global Catalogue of Microorganisms (GCM) 10K type strain sequencing project: providing services to taxonomists for standard genome sequencing and annotation.</title>
        <authorList>
            <consortium name="The Broad Institute Genomics Platform"/>
            <consortium name="The Broad Institute Genome Sequencing Center for Infectious Disease"/>
            <person name="Wu L."/>
            <person name="Ma J."/>
        </authorList>
    </citation>
    <scope>NUCLEOTIDE SEQUENCE [LARGE SCALE GENOMIC DNA]</scope>
    <source>
        <strain evidence="4">KACC 11904</strain>
    </source>
</reference>
<evidence type="ECO:0008006" key="5">
    <source>
        <dbReference type="Google" id="ProtNLM"/>
    </source>
</evidence>
<feature type="region of interest" description="Disordered" evidence="1">
    <location>
        <begin position="1"/>
        <end position="21"/>
    </location>
</feature>
<keyword evidence="2" id="KW-0472">Membrane</keyword>
<dbReference type="Proteomes" id="UP001596044">
    <property type="component" value="Unassembled WGS sequence"/>
</dbReference>
<sequence>MEHDPKMEQDSVSHEERTDQQPKLAVVKGCLWGVVCSLLLWALLIWLWIK</sequence>
<proteinExistence type="predicted"/>
<keyword evidence="4" id="KW-1185">Reference proteome</keyword>
<name>A0ABW0KES5_9BACL</name>
<dbReference type="EMBL" id="JBHSMJ010000040">
    <property type="protein sequence ID" value="MFC5451760.1"/>
    <property type="molecule type" value="Genomic_DNA"/>
</dbReference>
<evidence type="ECO:0000256" key="2">
    <source>
        <dbReference type="SAM" id="Phobius"/>
    </source>
</evidence>
<comment type="caution">
    <text evidence="3">The sequence shown here is derived from an EMBL/GenBank/DDBJ whole genome shotgun (WGS) entry which is preliminary data.</text>
</comment>
<feature type="transmembrane region" description="Helical" evidence="2">
    <location>
        <begin position="30"/>
        <end position="49"/>
    </location>
</feature>
<keyword evidence="2" id="KW-1133">Transmembrane helix</keyword>
<evidence type="ECO:0000313" key="3">
    <source>
        <dbReference type="EMBL" id="MFC5451760.1"/>
    </source>
</evidence>
<keyword evidence="2" id="KW-0812">Transmembrane</keyword>
<evidence type="ECO:0000313" key="4">
    <source>
        <dbReference type="Proteomes" id="UP001596044"/>
    </source>
</evidence>
<gene>
    <name evidence="3" type="ORF">ACFPOG_26520</name>
</gene>
<dbReference type="RefSeq" id="WP_270880033.1">
    <property type="nucleotide sequence ID" value="NZ_JAQFVF010000027.1"/>
</dbReference>
<evidence type="ECO:0000256" key="1">
    <source>
        <dbReference type="SAM" id="MobiDB-lite"/>
    </source>
</evidence>